<dbReference type="GeneID" id="115882409"/>
<sequence length="272" mass="31598">MPCHIECATCHKKFFKISKMSQTNFVRNSMSKNQTVEKKKSVKSQDADKLLFEKEQLEQENQALRKEIVLLNTKNMDLVKRSAYTERKFVEDFANLQEQVKLNEKQLIESSKKCLEQQKSYAEEVNLVKKLRQENDTLKKLHKKDELSILQRIGCLENEIEQLKLENETLKAQNEDNAEKTTKYKMKLKHAVKIVNELNQLVLQGCHKPEIMYGVVQTDNDKRTILESAQCGDTKNKEFVNSDELLLSDIFFKPKSFGGSELELFNGKSRSS</sequence>
<evidence type="ECO:0000313" key="2">
    <source>
        <dbReference type="Proteomes" id="UP000504635"/>
    </source>
</evidence>
<organism evidence="2 3">
    <name type="scientific">Sitophilus oryzae</name>
    <name type="common">Rice weevil</name>
    <name type="synonym">Curculio oryzae</name>
    <dbReference type="NCBI Taxonomy" id="7048"/>
    <lineage>
        <taxon>Eukaryota</taxon>
        <taxon>Metazoa</taxon>
        <taxon>Ecdysozoa</taxon>
        <taxon>Arthropoda</taxon>
        <taxon>Hexapoda</taxon>
        <taxon>Insecta</taxon>
        <taxon>Pterygota</taxon>
        <taxon>Neoptera</taxon>
        <taxon>Endopterygota</taxon>
        <taxon>Coleoptera</taxon>
        <taxon>Polyphaga</taxon>
        <taxon>Cucujiformia</taxon>
        <taxon>Curculionidae</taxon>
        <taxon>Dryophthorinae</taxon>
        <taxon>Sitophilus</taxon>
    </lineage>
</organism>
<keyword evidence="1" id="KW-0175">Coiled coil</keyword>
<protein>
    <submittedName>
        <fullName evidence="3">Uncharacterized protein LOC115882409 isoform X1</fullName>
    </submittedName>
</protein>
<gene>
    <name evidence="3" type="primary">LOC115882409</name>
</gene>
<keyword evidence="2" id="KW-1185">Reference proteome</keyword>
<evidence type="ECO:0000256" key="1">
    <source>
        <dbReference type="SAM" id="Coils"/>
    </source>
</evidence>
<dbReference type="AlphaFoldDB" id="A0A6J2XXT1"/>
<dbReference type="Proteomes" id="UP000504635">
    <property type="component" value="Unplaced"/>
</dbReference>
<name>A0A6J2XXT1_SITOR</name>
<accession>A0A6J2XXT1</accession>
<dbReference type="InParanoid" id="A0A6J2XXT1"/>
<feature type="coiled-coil region" evidence="1">
    <location>
        <begin position="47"/>
        <end position="74"/>
    </location>
</feature>
<dbReference type="OrthoDB" id="6747835at2759"/>
<proteinExistence type="predicted"/>
<dbReference type="RefSeq" id="XP_030756323.1">
    <property type="nucleotide sequence ID" value="XM_030900463.1"/>
</dbReference>
<evidence type="ECO:0000313" key="3">
    <source>
        <dbReference type="RefSeq" id="XP_030756323.1"/>
    </source>
</evidence>
<feature type="coiled-coil region" evidence="1">
    <location>
        <begin position="121"/>
        <end position="180"/>
    </location>
</feature>
<dbReference type="KEGG" id="soy:115882409"/>
<reference evidence="3" key="1">
    <citation type="submission" date="2025-08" db="UniProtKB">
        <authorList>
            <consortium name="RefSeq"/>
        </authorList>
    </citation>
    <scope>IDENTIFICATION</scope>
    <source>
        <tissue evidence="3">Gonads</tissue>
    </source>
</reference>